<dbReference type="InterPro" id="IPR053934">
    <property type="entry name" value="HTTM_dom"/>
</dbReference>
<feature type="region of interest" description="Disordered" evidence="7">
    <location>
        <begin position="460"/>
        <end position="484"/>
    </location>
</feature>
<organism evidence="10 13">
    <name type="scientific">Myxococcus virescens</name>
    <dbReference type="NCBI Taxonomy" id="83456"/>
    <lineage>
        <taxon>Bacteria</taxon>
        <taxon>Pseudomonadati</taxon>
        <taxon>Myxococcota</taxon>
        <taxon>Myxococcia</taxon>
        <taxon>Myxococcales</taxon>
        <taxon>Cystobacterineae</taxon>
        <taxon>Myxococcaceae</taxon>
        <taxon>Myxococcus</taxon>
    </lineage>
</organism>
<evidence type="ECO:0000313" key="12">
    <source>
        <dbReference type="Proteomes" id="UP000198717"/>
    </source>
</evidence>
<dbReference type="PANTHER" id="PTHR12639:SF7">
    <property type="entry name" value="HTTM DOMAIN-CONTAINING PROTEIN"/>
    <property type="match status" value="1"/>
</dbReference>
<reference evidence="10 13" key="2">
    <citation type="submission" date="2019-07" db="EMBL/GenBank/DDBJ databases">
        <title>Whole genome shotgun sequence of Myxococcus virescens NBRC 100334.</title>
        <authorList>
            <person name="Hosoyama A."/>
            <person name="Uohara A."/>
            <person name="Ohji S."/>
            <person name="Ichikawa N."/>
        </authorList>
    </citation>
    <scope>NUCLEOTIDE SEQUENCE [LARGE SCALE GENOMIC DNA]</scope>
    <source>
        <strain evidence="10 13">NBRC 100334</strain>
    </source>
</reference>
<comment type="caution">
    <text evidence="10">The sequence shown here is derived from an EMBL/GenBank/DDBJ whole genome shotgun (WGS) entry which is preliminary data.</text>
</comment>
<evidence type="ECO:0000256" key="3">
    <source>
        <dbReference type="ARBA" id="ARBA00022989"/>
    </source>
</evidence>
<feature type="transmembrane region" description="Helical" evidence="8">
    <location>
        <begin position="25"/>
        <end position="48"/>
    </location>
</feature>
<dbReference type="Proteomes" id="UP000321224">
    <property type="component" value="Unassembled WGS sequence"/>
</dbReference>
<dbReference type="InterPro" id="IPR011020">
    <property type="entry name" value="HTTM-like"/>
</dbReference>
<dbReference type="SMART" id="SM00752">
    <property type="entry name" value="HTTM"/>
    <property type="match status" value="1"/>
</dbReference>
<dbReference type="GO" id="GO:0019842">
    <property type="term" value="F:vitamin binding"/>
    <property type="evidence" value="ECO:0007669"/>
    <property type="project" value="TreeGrafter"/>
</dbReference>
<evidence type="ECO:0000313" key="10">
    <source>
        <dbReference type="EMBL" id="GEL74821.1"/>
    </source>
</evidence>
<feature type="transmembrane region" description="Helical" evidence="8">
    <location>
        <begin position="215"/>
        <end position="236"/>
    </location>
</feature>
<keyword evidence="2 8" id="KW-0812">Transmembrane</keyword>
<feature type="transmembrane region" description="Helical" evidence="8">
    <location>
        <begin position="165"/>
        <end position="185"/>
    </location>
</feature>
<reference evidence="11 12" key="1">
    <citation type="submission" date="2016-10" db="EMBL/GenBank/DDBJ databases">
        <authorList>
            <person name="Varghese N."/>
            <person name="Submissions S."/>
        </authorList>
    </citation>
    <scope>NUCLEOTIDE SEQUENCE [LARGE SCALE GENOMIC DNA]</scope>
    <source>
        <strain evidence="11 12">DSM 2260</strain>
    </source>
</reference>
<dbReference type="EMBL" id="FNAJ01000031">
    <property type="protein sequence ID" value="SDF32624.1"/>
    <property type="molecule type" value="Genomic_DNA"/>
</dbReference>
<accession>A0A511HMJ4</accession>
<comment type="subcellular location">
    <subcellularLocation>
        <location evidence="1">Endomembrane system</location>
        <topology evidence="1">Multi-pass membrane protein</topology>
    </subcellularLocation>
</comment>
<sequence>MTEVASGERPASERIWKVLLAPRDIAALVAFRVALGLLIFVSAVRFLAYGWVDVLFTGPRFHFTYWGFGWVPALPAPWMHTVFAALAVLGLCMAAGLFYRVTVGLLFVAFTYVQLVDVSNYLNHYYLVSLLLGLMLVVPAHRAFSVDAWRKPALRSDWLPSWCTLLLRFQVGVVYVFAGLAKLTGDWLLHAQPLSIWLSARTSLPLVGPMLDEPWVAYVAAWSGFLFDTTIVAFLLTRKLRPFAYVVVLGFHAATSALFPIGMFPVIMVTGALVFFEASWPRRLYHGLRARLARTSVATSAASETPATPALSAPGWKGQVALGLALTYAVVQVAIPLRTHLYGGNVLWHEQGMRFSWRVMAREKNGSVTFIVRDPASDREWHVAPSQYLTRLQEREMSVQPDLILQLARHIARDFEAQGKGRVQVHVDAQVSLNGRPAELLVDPDVDLAREVDGLAPKRWIRPAPESPPIRLRSPLRGATAERP</sequence>
<evidence type="ECO:0000256" key="2">
    <source>
        <dbReference type="ARBA" id="ARBA00022692"/>
    </source>
</evidence>
<keyword evidence="5" id="KW-1015">Disulfide bond</keyword>
<name>A0A511HMJ4_9BACT</name>
<dbReference type="RefSeq" id="WP_090495884.1">
    <property type="nucleotide sequence ID" value="NZ_BJVY01000054.1"/>
</dbReference>
<feature type="transmembrane region" description="Helical" evidence="8">
    <location>
        <begin position="125"/>
        <end position="144"/>
    </location>
</feature>
<gene>
    <name evidence="10" type="ORF">MVI01_66050</name>
    <name evidence="11" type="ORF">SAMN04488504_1319</name>
</gene>
<evidence type="ECO:0000313" key="13">
    <source>
        <dbReference type="Proteomes" id="UP000321224"/>
    </source>
</evidence>
<evidence type="ECO:0000256" key="7">
    <source>
        <dbReference type="SAM" id="MobiDB-lite"/>
    </source>
</evidence>
<feature type="transmembrane region" description="Helical" evidence="8">
    <location>
        <begin position="243"/>
        <end position="276"/>
    </location>
</feature>
<keyword evidence="3 8" id="KW-1133">Transmembrane helix</keyword>
<keyword evidence="12" id="KW-1185">Reference proteome</keyword>
<feature type="transmembrane region" description="Helical" evidence="8">
    <location>
        <begin position="68"/>
        <end position="90"/>
    </location>
</feature>
<evidence type="ECO:0000256" key="1">
    <source>
        <dbReference type="ARBA" id="ARBA00004127"/>
    </source>
</evidence>
<dbReference type="GO" id="GO:0012505">
    <property type="term" value="C:endomembrane system"/>
    <property type="evidence" value="ECO:0007669"/>
    <property type="project" value="UniProtKB-SubCell"/>
</dbReference>
<dbReference type="Pfam" id="PF22777">
    <property type="entry name" value="VKGC_lumenal_dom"/>
    <property type="match status" value="1"/>
</dbReference>
<evidence type="ECO:0000259" key="9">
    <source>
        <dbReference type="SMART" id="SM00752"/>
    </source>
</evidence>
<evidence type="ECO:0000313" key="11">
    <source>
        <dbReference type="EMBL" id="SDF32624.1"/>
    </source>
</evidence>
<evidence type="ECO:0000256" key="5">
    <source>
        <dbReference type="ARBA" id="ARBA00023157"/>
    </source>
</evidence>
<dbReference type="Pfam" id="PF05090">
    <property type="entry name" value="HTTM"/>
    <property type="match status" value="1"/>
</dbReference>
<keyword evidence="4 8" id="KW-0472">Membrane</keyword>
<dbReference type="Proteomes" id="UP000198717">
    <property type="component" value="Unassembled WGS sequence"/>
</dbReference>
<dbReference type="InterPro" id="IPR053935">
    <property type="entry name" value="VKGC_lumenal_dom"/>
</dbReference>
<dbReference type="InterPro" id="IPR007782">
    <property type="entry name" value="VKG_COase"/>
</dbReference>
<keyword evidence="6" id="KW-0456">Lyase</keyword>
<evidence type="ECO:0000256" key="6">
    <source>
        <dbReference type="ARBA" id="ARBA00023239"/>
    </source>
</evidence>
<protein>
    <submittedName>
        <fullName evidence="10">Type I deoxyribonuclease HsdR</fullName>
    </submittedName>
    <submittedName>
        <fullName evidence="11">Vitamin K-dependent gamma-carboxylase</fullName>
    </submittedName>
</protein>
<dbReference type="GO" id="GO:0008488">
    <property type="term" value="F:gamma-glutamyl carboxylase activity"/>
    <property type="evidence" value="ECO:0007669"/>
    <property type="project" value="InterPro"/>
</dbReference>
<dbReference type="EMBL" id="BJVY01000054">
    <property type="protein sequence ID" value="GEL74821.1"/>
    <property type="molecule type" value="Genomic_DNA"/>
</dbReference>
<feature type="transmembrane region" description="Helical" evidence="8">
    <location>
        <begin position="97"/>
        <end position="113"/>
    </location>
</feature>
<evidence type="ECO:0000256" key="4">
    <source>
        <dbReference type="ARBA" id="ARBA00023136"/>
    </source>
</evidence>
<dbReference type="PANTHER" id="PTHR12639">
    <property type="entry name" value="VITAMIN K-DEPENDENT GAMMA-CARBOXYLASE"/>
    <property type="match status" value="1"/>
</dbReference>
<feature type="domain" description="HTTM-like" evidence="9">
    <location>
        <begin position="20"/>
        <end position="280"/>
    </location>
</feature>
<dbReference type="AlphaFoldDB" id="A0A511HMJ4"/>
<proteinExistence type="predicted"/>
<evidence type="ECO:0000256" key="8">
    <source>
        <dbReference type="SAM" id="Phobius"/>
    </source>
</evidence>